<sequence length="126" mass="14436">MTFNTIVDCFAERNNIVVSLLQSRMSCPLAIDKKFNGYYQRAQGHTDLMSYNTGDGEFLTFAHDDKGGNVRKVTAKGKQCSFGKWKNYHMSCSHAIKFCGFRGIEPKSYVNKIYNTKYCLVDHLRD</sequence>
<organism evidence="1 2">
    <name type="scientific">Solanum verrucosum</name>
    <dbReference type="NCBI Taxonomy" id="315347"/>
    <lineage>
        <taxon>Eukaryota</taxon>
        <taxon>Viridiplantae</taxon>
        <taxon>Streptophyta</taxon>
        <taxon>Embryophyta</taxon>
        <taxon>Tracheophyta</taxon>
        <taxon>Spermatophyta</taxon>
        <taxon>Magnoliopsida</taxon>
        <taxon>eudicotyledons</taxon>
        <taxon>Gunneridae</taxon>
        <taxon>Pentapetalae</taxon>
        <taxon>asterids</taxon>
        <taxon>lamiids</taxon>
        <taxon>Solanales</taxon>
        <taxon>Solanaceae</taxon>
        <taxon>Solanoideae</taxon>
        <taxon>Solaneae</taxon>
        <taxon>Solanum</taxon>
    </lineage>
</organism>
<proteinExistence type="predicted"/>
<dbReference type="EMBL" id="CP133621">
    <property type="protein sequence ID" value="WMV51068.1"/>
    <property type="molecule type" value="Genomic_DNA"/>
</dbReference>
<evidence type="ECO:0008006" key="3">
    <source>
        <dbReference type="Google" id="ProtNLM"/>
    </source>
</evidence>
<dbReference type="AlphaFoldDB" id="A0AAF0UQK4"/>
<evidence type="ECO:0000313" key="2">
    <source>
        <dbReference type="Proteomes" id="UP001234989"/>
    </source>
</evidence>
<gene>
    <name evidence="1" type="ORF">MTR67_044453</name>
</gene>
<keyword evidence="2" id="KW-1185">Reference proteome</keyword>
<reference evidence="1" key="1">
    <citation type="submission" date="2023-08" db="EMBL/GenBank/DDBJ databases">
        <title>A de novo genome assembly of Solanum verrucosum Schlechtendal, a Mexican diploid species geographically isolated from the other diploid A-genome species in potato relatives.</title>
        <authorList>
            <person name="Hosaka K."/>
        </authorList>
    </citation>
    <scope>NUCLEOTIDE SEQUENCE</scope>
    <source>
        <tissue evidence="1">Young leaves</tissue>
    </source>
</reference>
<dbReference type="Proteomes" id="UP001234989">
    <property type="component" value="Chromosome 10"/>
</dbReference>
<accession>A0AAF0UQK4</accession>
<protein>
    <recommendedName>
        <fullName evidence="3">SWIM-type domain-containing protein</fullName>
    </recommendedName>
</protein>
<evidence type="ECO:0000313" key="1">
    <source>
        <dbReference type="EMBL" id="WMV51068.1"/>
    </source>
</evidence>
<name>A0AAF0UQK4_SOLVR</name>